<dbReference type="PANTHER" id="PTHR48081:SF33">
    <property type="entry name" value="KYNURENINE FORMAMIDASE"/>
    <property type="match status" value="1"/>
</dbReference>
<evidence type="ECO:0000259" key="2">
    <source>
        <dbReference type="Pfam" id="PF20434"/>
    </source>
</evidence>
<dbReference type="OrthoDB" id="9794445at2"/>
<dbReference type="SUPFAM" id="SSF53474">
    <property type="entry name" value="alpha/beta-Hydrolases"/>
    <property type="match status" value="1"/>
</dbReference>
<dbReference type="AlphaFoldDB" id="A0A1I5A4N7"/>
<dbReference type="InterPro" id="IPR050300">
    <property type="entry name" value="GDXG_lipolytic_enzyme"/>
</dbReference>
<dbReference type="InterPro" id="IPR049492">
    <property type="entry name" value="BD-FAE-like_dom"/>
</dbReference>
<accession>A0A1I5A4N7</accession>
<evidence type="ECO:0000313" key="3">
    <source>
        <dbReference type="EMBL" id="SFN57209.1"/>
    </source>
</evidence>
<keyword evidence="4" id="KW-1185">Reference proteome</keyword>
<dbReference type="Gene3D" id="3.40.50.1820">
    <property type="entry name" value="alpha/beta hydrolase"/>
    <property type="match status" value="1"/>
</dbReference>
<dbReference type="GO" id="GO:0016787">
    <property type="term" value="F:hydrolase activity"/>
    <property type="evidence" value="ECO:0007669"/>
    <property type="project" value="UniProtKB-KW"/>
</dbReference>
<sequence>MSRLATWTILLALSQTASSGPLRDAIEAHRGERQAERGRNTTSAQSLPQGARLLRDVAYGADPKQRMDVYLPARAKNAPVIFMAHGGGWRIGDKAMSRVIQNKVQRWVARGFVFISVNYRLLPQADPLQQASDVAQALAKAQAQAVGWGADPNRFILMGHSAGAHLVDLLTANPGLALKMGARRWLGTVSLDTAAMDIVQTMQGKHPRLYDRAFGQDAAYWQAASPLHQLAKTATPMLLVCSSQRTDAPCTQARQFAEHARPLGVRVEVLPQAMTHGAINSDLGLPGAYTEAVETFMASLDPRIGQMLKPGESR</sequence>
<feature type="domain" description="BD-FAE-like" evidence="2">
    <location>
        <begin position="67"/>
        <end position="170"/>
    </location>
</feature>
<gene>
    <name evidence="3" type="ORF">SAMN05660284_01797</name>
</gene>
<evidence type="ECO:0000313" key="4">
    <source>
        <dbReference type="Proteomes" id="UP000242869"/>
    </source>
</evidence>
<dbReference type="EMBL" id="FOVE01000012">
    <property type="protein sequence ID" value="SFN57209.1"/>
    <property type="molecule type" value="Genomic_DNA"/>
</dbReference>
<dbReference type="RefSeq" id="WP_091194819.1">
    <property type="nucleotide sequence ID" value="NZ_FOVE01000012.1"/>
</dbReference>
<dbReference type="InterPro" id="IPR029058">
    <property type="entry name" value="AB_hydrolase_fold"/>
</dbReference>
<dbReference type="PANTHER" id="PTHR48081">
    <property type="entry name" value="AB HYDROLASE SUPERFAMILY PROTEIN C4A8.06C"/>
    <property type="match status" value="1"/>
</dbReference>
<keyword evidence="1" id="KW-0378">Hydrolase</keyword>
<evidence type="ECO:0000256" key="1">
    <source>
        <dbReference type="ARBA" id="ARBA00022801"/>
    </source>
</evidence>
<reference evidence="4" key="1">
    <citation type="submission" date="2016-10" db="EMBL/GenBank/DDBJ databases">
        <authorList>
            <person name="Varghese N."/>
            <person name="Submissions S."/>
        </authorList>
    </citation>
    <scope>NUCLEOTIDE SEQUENCE [LARGE SCALE GENOMIC DNA]</scope>
    <source>
        <strain evidence="4">DSM 6150</strain>
    </source>
</reference>
<dbReference type="Proteomes" id="UP000242869">
    <property type="component" value="Unassembled WGS sequence"/>
</dbReference>
<proteinExistence type="predicted"/>
<protein>
    <submittedName>
        <fullName evidence="3">Acetyl esterase/lipase</fullName>
    </submittedName>
</protein>
<dbReference type="Pfam" id="PF20434">
    <property type="entry name" value="BD-FAE"/>
    <property type="match status" value="1"/>
</dbReference>
<dbReference type="STRING" id="83765.SAMN05660284_01797"/>
<organism evidence="3 4">
    <name type="scientific">Formivibrio citricus</name>
    <dbReference type="NCBI Taxonomy" id="83765"/>
    <lineage>
        <taxon>Bacteria</taxon>
        <taxon>Pseudomonadati</taxon>
        <taxon>Pseudomonadota</taxon>
        <taxon>Betaproteobacteria</taxon>
        <taxon>Neisseriales</taxon>
        <taxon>Chitinibacteraceae</taxon>
        <taxon>Formivibrio</taxon>
    </lineage>
</organism>
<name>A0A1I5A4N7_9NEIS</name>